<dbReference type="Proteomes" id="UP000095463">
    <property type="component" value="Unassembled WGS sequence"/>
</dbReference>
<dbReference type="InterPro" id="IPR036291">
    <property type="entry name" value="NAD(P)-bd_dom_sf"/>
</dbReference>
<protein>
    <recommendedName>
        <fullName evidence="3">Short-chain dehydrogenase</fullName>
    </recommendedName>
</protein>
<sequence>MSRTIAIVGAGPGVGQAVAERFGREGFKVALLARSPERLEKMAQGLVGMGIEAKAFTADMSDRASLVTAFEAAAAAFGPIEVLIYSPTGTSDGLVTPRQFTVEVEQRSLDVAVLGAIAAVNAVLPTMPKGGALLFTTAVSAQYPVAFTANFGVAAGAARNYAHVLNQDLKADGIHAGIVSIAGLVDVGQEFPASMAGMPKVPASDVAEAHWQHYKNPGAVETIVGPGDMFKAMAGL</sequence>
<comment type="caution">
    <text evidence="1">The sequence shown here is derived from an EMBL/GenBank/DDBJ whole genome shotgun (WGS) entry which is preliminary data.</text>
</comment>
<name>A0A1E5XR02_9HYPH</name>
<dbReference type="SUPFAM" id="SSF51735">
    <property type="entry name" value="NAD(P)-binding Rossmann-fold domains"/>
    <property type="match status" value="1"/>
</dbReference>
<dbReference type="RefSeq" id="WP_069909764.1">
    <property type="nucleotide sequence ID" value="NZ_LAJE02000173.1"/>
</dbReference>
<gene>
    <name evidence="1" type="ORF">VW23_018230</name>
</gene>
<evidence type="ECO:0000313" key="1">
    <source>
        <dbReference type="EMBL" id="OEO31028.1"/>
    </source>
</evidence>
<dbReference type="AlphaFoldDB" id="A0A1E5XR02"/>
<dbReference type="InterPro" id="IPR002347">
    <property type="entry name" value="SDR_fam"/>
</dbReference>
<dbReference type="PANTHER" id="PTHR43431">
    <property type="entry name" value="OXIDOREDUCTASE, SHORT CHAIN DEHYDROGENASE/REDUCTASE FAMILY (AFU_ORTHOLOGUE AFUA_5G14000)"/>
    <property type="match status" value="1"/>
</dbReference>
<dbReference type="Pfam" id="PF00106">
    <property type="entry name" value="adh_short"/>
    <property type="match status" value="1"/>
</dbReference>
<keyword evidence="2" id="KW-1185">Reference proteome</keyword>
<dbReference type="PANTHER" id="PTHR43431:SF7">
    <property type="entry name" value="OXIDOREDUCTASE, SHORT CHAIN DEHYDROGENASE_REDUCTASE FAMILY (AFU_ORTHOLOGUE AFUA_5G14000)"/>
    <property type="match status" value="1"/>
</dbReference>
<reference evidence="1 2" key="1">
    <citation type="journal article" date="2015" name="Genome Announc.">
        <title>Genome Assemblies of Three Soil-Associated Devosia species: D. insulae, D. limi, and D. soli.</title>
        <authorList>
            <person name="Hassan Y.I."/>
            <person name="Lepp D."/>
            <person name="Zhou T."/>
        </authorList>
    </citation>
    <scope>NUCLEOTIDE SEQUENCE [LARGE SCALE GENOMIC DNA]</scope>
    <source>
        <strain evidence="1 2">DS-56</strain>
    </source>
</reference>
<dbReference type="Gene3D" id="3.40.50.720">
    <property type="entry name" value="NAD(P)-binding Rossmann-like Domain"/>
    <property type="match status" value="1"/>
</dbReference>
<dbReference type="OrthoDB" id="5513072at2"/>
<organism evidence="1 2">
    <name type="scientific">Devosia insulae DS-56</name>
    <dbReference type="NCBI Taxonomy" id="1116389"/>
    <lineage>
        <taxon>Bacteria</taxon>
        <taxon>Pseudomonadati</taxon>
        <taxon>Pseudomonadota</taxon>
        <taxon>Alphaproteobacteria</taxon>
        <taxon>Hyphomicrobiales</taxon>
        <taxon>Devosiaceae</taxon>
        <taxon>Devosia</taxon>
    </lineage>
</organism>
<accession>A0A1E5XR02</accession>
<proteinExistence type="predicted"/>
<evidence type="ECO:0008006" key="3">
    <source>
        <dbReference type="Google" id="ProtNLM"/>
    </source>
</evidence>
<dbReference type="EMBL" id="LAJE02000173">
    <property type="protein sequence ID" value="OEO31028.1"/>
    <property type="molecule type" value="Genomic_DNA"/>
</dbReference>
<evidence type="ECO:0000313" key="2">
    <source>
        <dbReference type="Proteomes" id="UP000095463"/>
    </source>
</evidence>